<protein>
    <submittedName>
        <fullName evidence="2">Uncharacterized protein</fullName>
    </submittedName>
</protein>
<dbReference type="EMBL" id="CAJNOR010014434">
    <property type="protein sequence ID" value="CAF1678242.1"/>
    <property type="molecule type" value="Genomic_DNA"/>
</dbReference>
<feature type="region of interest" description="Disordered" evidence="1">
    <location>
        <begin position="1"/>
        <end position="114"/>
    </location>
</feature>
<feature type="compositionally biased region" description="Basic and acidic residues" evidence="1">
    <location>
        <begin position="78"/>
        <end position="89"/>
    </location>
</feature>
<sequence length="202" mass="23349">MEFNSGVSMFLPDTIGLNGNDFDEEDHEDIVHEQTNQNEIVELIMAAFEGHEEPSDGEDEDDDDDDDDDESLNTSNADQHHHQSNEHEILNTNNNNNNNENYVQHQQQQQQQQQHELLYRNHLYQQPLYSTPAVSTPPPLVPPSTSTDVRRFDDHTQYTQPRYQQSFDDHNKTEQNIPFLSSKSSALVHYQNPNRQLNHAAA</sequence>
<feature type="compositionally biased region" description="Low complexity" evidence="1">
    <location>
        <begin position="90"/>
        <end position="114"/>
    </location>
</feature>
<feature type="compositionally biased region" description="Acidic residues" evidence="1">
    <location>
        <begin position="55"/>
        <end position="71"/>
    </location>
</feature>
<evidence type="ECO:0000256" key="1">
    <source>
        <dbReference type="SAM" id="MobiDB-lite"/>
    </source>
</evidence>
<accession>A0A816GW25</accession>
<feature type="non-terminal residue" evidence="2">
    <location>
        <position position="202"/>
    </location>
</feature>
<name>A0A816GW25_ADIRI</name>
<feature type="region of interest" description="Disordered" evidence="1">
    <location>
        <begin position="129"/>
        <end position="149"/>
    </location>
</feature>
<gene>
    <name evidence="2" type="ORF">XAT740_LOCUS60030</name>
</gene>
<proteinExistence type="predicted"/>
<organism evidence="2 3">
    <name type="scientific">Adineta ricciae</name>
    <name type="common">Rotifer</name>
    <dbReference type="NCBI Taxonomy" id="249248"/>
    <lineage>
        <taxon>Eukaryota</taxon>
        <taxon>Metazoa</taxon>
        <taxon>Spiralia</taxon>
        <taxon>Gnathifera</taxon>
        <taxon>Rotifera</taxon>
        <taxon>Eurotatoria</taxon>
        <taxon>Bdelloidea</taxon>
        <taxon>Adinetida</taxon>
        <taxon>Adinetidae</taxon>
        <taxon>Adineta</taxon>
    </lineage>
</organism>
<evidence type="ECO:0000313" key="2">
    <source>
        <dbReference type="EMBL" id="CAF1678242.1"/>
    </source>
</evidence>
<reference evidence="2" key="1">
    <citation type="submission" date="2021-02" db="EMBL/GenBank/DDBJ databases">
        <authorList>
            <person name="Nowell W R."/>
        </authorList>
    </citation>
    <scope>NUCLEOTIDE SEQUENCE</scope>
</reference>
<dbReference type="AlphaFoldDB" id="A0A816GW25"/>
<evidence type="ECO:0000313" key="3">
    <source>
        <dbReference type="Proteomes" id="UP000663828"/>
    </source>
</evidence>
<keyword evidence="3" id="KW-1185">Reference proteome</keyword>
<comment type="caution">
    <text evidence="2">The sequence shown here is derived from an EMBL/GenBank/DDBJ whole genome shotgun (WGS) entry which is preliminary data.</text>
</comment>
<dbReference type="Proteomes" id="UP000663828">
    <property type="component" value="Unassembled WGS sequence"/>
</dbReference>